<dbReference type="PROSITE" id="PS50005">
    <property type="entry name" value="TPR"/>
    <property type="match status" value="1"/>
</dbReference>
<dbReference type="InterPro" id="IPR019734">
    <property type="entry name" value="TPR_rpt"/>
</dbReference>
<keyword evidence="1" id="KW-0802">TPR repeat</keyword>
<feature type="repeat" description="TPR" evidence="1">
    <location>
        <begin position="158"/>
        <end position="191"/>
    </location>
</feature>
<dbReference type="Proteomes" id="UP000823821">
    <property type="component" value="Unassembled WGS sequence"/>
</dbReference>
<reference evidence="2" key="2">
    <citation type="submission" date="2021-04" db="EMBL/GenBank/DDBJ databases">
        <authorList>
            <person name="Gilroy R."/>
        </authorList>
    </citation>
    <scope>NUCLEOTIDE SEQUENCE</scope>
    <source>
        <strain evidence="2">5032</strain>
    </source>
</reference>
<dbReference type="EMBL" id="DWZD01000007">
    <property type="protein sequence ID" value="HJA78142.1"/>
    <property type="molecule type" value="Genomic_DNA"/>
</dbReference>
<evidence type="ECO:0000313" key="2">
    <source>
        <dbReference type="EMBL" id="HJA78142.1"/>
    </source>
</evidence>
<proteinExistence type="predicted"/>
<gene>
    <name evidence="2" type="ORF">H9784_01025</name>
</gene>
<reference evidence="2" key="1">
    <citation type="journal article" date="2021" name="PeerJ">
        <title>Extensive microbial diversity within the chicken gut microbiome revealed by metagenomics and culture.</title>
        <authorList>
            <person name="Gilroy R."/>
            <person name="Ravi A."/>
            <person name="Getino M."/>
            <person name="Pursley I."/>
            <person name="Horton D.L."/>
            <person name="Alikhan N.F."/>
            <person name="Baker D."/>
            <person name="Gharbi K."/>
            <person name="Hall N."/>
            <person name="Watson M."/>
            <person name="Adriaenssens E.M."/>
            <person name="Foster-Nyarko E."/>
            <person name="Jarju S."/>
            <person name="Secka A."/>
            <person name="Antonio M."/>
            <person name="Oren A."/>
            <person name="Chaudhuri R.R."/>
            <person name="La Ragione R."/>
            <person name="Hildebrand F."/>
            <person name="Pallen M.J."/>
        </authorList>
    </citation>
    <scope>NUCLEOTIDE SEQUENCE</scope>
    <source>
        <strain evidence="2">5032</strain>
    </source>
</reference>
<dbReference type="InterPro" id="IPR011990">
    <property type="entry name" value="TPR-like_helical_dom_sf"/>
</dbReference>
<name>A0A9D2HL36_9BACT</name>
<organism evidence="2 3">
    <name type="scientific">Candidatus Desulfovibrio intestinavium</name>
    <dbReference type="NCBI Taxonomy" id="2838534"/>
    <lineage>
        <taxon>Bacteria</taxon>
        <taxon>Pseudomonadati</taxon>
        <taxon>Thermodesulfobacteriota</taxon>
        <taxon>Desulfovibrionia</taxon>
        <taxon>Desulfovibrionales</taxon>
        <taxon>Desulfovibrionaceae</taxon>
        <taxon>Desulfovibrio</taxon>
    </lineage>
</organism>
<sequence>MLSTPPKELRENIARAKGYLRRDELPRSLQAMATAMRQYAEVKLMRSARAEVDIQLGEFLNTLVHHQGMQHLLDPAGTGKPRKIPYQPGKELMLATVLEGLARILRQEVEDKSRQETEARLQRKKSLLHNGVMLLQEGQFGKGRAYLKRAAEEFSEDPDILVQVGQLLQTAKQYADAGEIFEEAMTKHPRDVRAYVGAVNAYTAINEFEKCEKVYNAILRTFGGHPNTFGRMALMYLKWGKRIKAEEMATRALQGDSRQAEALEVMNTIGH</sequence>
<evidence type="ECO:0000256" key="1">
    <source>
        <dbReference type="PROSITE-ProRule" id="PRU00339"/>
    </source>
</evidence>
<dbReference type="AlphaFoldDB" id="A0A9D2HL36"/>
<comment type="caution">
    <text evidence="2">The sequence shown here is derived from an EMBL/GenBank/DDBJ whole genome shotgun (WGS) entry which is preliminary data.</text>
</comment>
<dbReference type="Gene3D" id="1.25.40.10">
    <property type="entry name" value="Tetratricopeptide repeat domain"/>
    <property type="match status" value="1"/>
</dbReference>
<protein>
    <submittedName>
        <fullName evidence="2">Tetratricopeptide repeat protein</fullName>
    </submittedName>
</protein>
<accession>A0A9D2HL36</accession>
<dbReference type="SUPFAM" id="SSF48452">
    <property type="entry name" value="TPR-like"/>
    <property type="match status" value="1"/>
</dbReference>
<dbReference type="Pfam" id="PF14559">
    <property type="entry name" value="TPR_19"/>
    <property type="match status" value="1"/>
</dbReference>
<evidence type="ECO:0000313" key="3">
    <source>
        <dbReference type="Proteomes" id="UP000823821"/>
    </source>
</evidence>